<dbReference type="Pfam" id="PF01289">
    <property type="entry name" value="Thiol_cytolysin"/>
    <property type="match status" value="1"/>
</dbReference>
<comment type="caution">
    <text evidence="3">The sequence shown here is derived from an EMBL/GenBank/DDBJ whole genome shotgun (WGS) entry which is preliminary data.</text>
</comment>
<evidence type="ECO:0008006" key="5">
    <source>
        <dbReference type="Google" id="ProtNLM"/>
    </source>
</evidence>
<dbReference type="EMBL" id="JAABOQ010000004">
    <property type="protein sequence ID" value="NER17751.1"/>
    <property type="molecule type" value="Genomic_DNA"/>
</dbReference>
<proteinExistence type="predicted"/>
<dbReference type="Proteomes" id="UP000474296">
    <property type="component" value="Unassembled WGS sequence"/>
</dbReference>
<dbReference type="InterPro" id="IPR036363">
    <property type="entry name" value="Thiol_cytolysin_ab_sf"/>
</dbReference>
<dbReference type="Gene3D" id="3.40.30.40">
    <property type="entry name" value="Perfringolysin"/>
    <property type="match status" value="1"/>
</dbReference>
<feature type="signal peptide" evidence="2">
    <location>
        <begin position="1"/>
        <end position="26"/>
    </location>
</feature>
<evidence type="ECO:0000256" key="2">
    <source>
        <dbReference type="SAM" id="SignalP"/>
    </source>
</evidence>
<dbReference type="Gene3D" id="3.90.840.10">
    <property type="entry name" value="Thiol-activated cytolysin superfamily/Thiol-activated cytolysin, alpha-beta domain"/>
    <property type="match status" value="1"/>
</dbReference>
<evidence type="ECO:0000256" key="1">
    <source>
        <dbReference type="SAM" id="MobiDB-lite"/>
    </source>
</evidence>
<dbReference type="RefSeq" id="WP_164032425.1">
    <property type="nucleotide sequence ID" value="NZ_JAABOQ010000004.1"/>
</dbReference>
<keyword evidence="2" id="KW-0732">Signal</keyword>
<dbReference type="AlphaFoldDB" id="A0A6M0CIN8"/>
<keyword evidence="4" id="KW-1185">Reference proteome</keyword>
<dbReference type="InterPro" id="IPR036359">
    <property type="entry name" value="Thiol_cytolysin_sf"/>
</dbReference>
<feature type="region of interest" description="Disordered" evidence="1">
    <location>
        <begin position="50"/>
        <end position="90"/>
    </location>
</feature>
<name>A0A6M0CIN8_9FLAO</name>
<sequence length="652" mass="70838">MKTQSKFFGKLIAVLFALLIIACSKDEDTPVDPPVEPPAAATFAEVIAVGNDPEPFPTSKTVSESDPVPVESDPDETVTRDPEEGEGTDPITERFVCTTKTVSVTDGNGSFPLFNPNANVIYPGSLIQGKTLKDATPSPIVVKRAGGTVSYNLNDGNPESSFNVDEVKKSSIQDGMNFIIANATGVVPANMVLDIIQIESEQQMALEMGLDISTFTTKVSADMSFSTEKTFNRTLVKLTQQYYTMSFDLPTSLEEIFDPSVTPEQLATFVQADNPATFISDVTYGRIFYMLIESTSSRKEMEAKLNVAYGAFNNKVAGELEVSAMEELKELKIKVIAYGGNAQSSFLGGVTNISTIASKLAESTDIRAGLPLSYVARSVERPDKIVGTNISTEYDVVECELKGVLPPGLYTDLVDLFDGGIGAFGHVNNSDVLVVSKDGKQYAWFNGNTQSVLGDKKIFDVTDPNGPLGGIELEDIGAMVKYNNTRLQIFDLDGFTYQELEMDFSKITENTLPSEPIGSYRENPASTDGSKIFLVNQHLIISNDRFFLSSEGIGAAVRIGSTSIALFSKDGNSYQTYNYGTRVLSGLLDTNGWFFDSGNSEGVQFDKVGASVNFTTGNTGRYLFINETGDEIQEWYSNASDPDFFVGPWVID</sequence>
<gene>
    <name evidence="3" type="ORF">GWK10_11055</name>
</gene>
<dbReference type="InterPro" id="IPR001869">
    <property type="entry name" value="Thiol_cytolysin"/>
</dbReference>
<dbReference type="PROSITE" id="PS51257">
    <property type="entry name" value="PROKAR_LIPOPROTEIN"/>
    <property type="match status" value="1"/>
</dbReference>
<dbReference type="SUPFAM" id="SSF56978">
    <property type="entry name" value="Perfringolysin"/>
    <property type="match status" value="1"/>
</dbReference>
<reference evidence="3 4" key="1">
    <citation type="submission" date="2020-01" db="EMBL/GenBank/DDBJ databases">
        <title>Spongiivirga citrea KCTC 32990T.</title>
        <authorList>
            <person name="Wang G."/>
        </authorList>
    </citation>
    <scope>NUCLEOTIDE SEQUENCE [LARGE SCALE GENOMIC DNA]</scope>
    <source>
        <strain evidence="3 4">KCTC 32990</strain>
    </source>
</reference>
<evidence type="ECO:0000313" key="3">
    <source>
        <dbReference type="EMBL" id="NER17751.1"/>
    </source>
</evidence>
<feature type="chain" id="PRO_5026901791" description="Thiol-activated cytolysin" evidence="2">
    <location>
        <begin position="27"/>
        <end position="652"/>
    </location>
</feature>
<organism evidence="3 4">
    <name type="scientific">Spongiivirga citrea</name>
    <dbReference type="NCBI Taxonomy" id="1481457"/>
    <lineage>
        <taxon>Bacteria</taxon>
        <taxon>Pseudomonadati</taxon>
        <taxon>Bacteroidota</taxon>
        <taxon>Flavobacteriia</taxon>
        <taxon>Flavobacteriales</taxon>
        <taxon>Flavobacteriaceae</taxon>
        <taxon>Spongiivirga</taxon>
    </lineage>
</organism>
<dbReference type="GO" id="GO:0015485">
    <property type="term" value="F:cholesterol binding"/>
    <property type="evidence" value="ECO:0007669"/>
    <property type="project" value="InterPro"/>
</dbReference>
<protein>
    <recommendedName>
        <fullName evidence="5">Thiol-activated cytolysin</fullName>
    </recommendedName>
</protein>
<evidence type="ECO:0000313" key="4">
    <source>
        <dbReference type="Proteomes" id="UP000474296"/>
    </source>
</evidence>
<accession>A0A6M0CIN8</accession>
<dbReference type="Gene3D" id="3.30.1040.20">
    <property type="match status" value="1"/>
</dbReference>